<proteinExistence type="predicted"/>
<gene>
    <name evidence="2" type="ORF">BELL_0012g00060</name>
</gene>
<name>A0A4Z1K3A1_9HELO</name>
<sequence length="175" mass="21099">MEKFYQKKKKKKEEKREKFHEALNLQRCEIYVRTNFHFLQTYRAEPDTHTHTQDSTEPPESEMIHRVSKSKELCEKLQIERERWQRTICVRSTREWTIERDMYNSAPTIPFIVDDYIETALDLQVEIFCNMLGYRYGPWKWCLVNSNAQPNFASDHIWGAGLMTMDIRRISRDGD</sequence>
<evidence type="ECO:0000313" key="2">
    <source>
        <dbReference type="EMBL" id="TGO80228.1"/>
    </source>
</evidence>
<keyword evidence="3" id="KW-1185">Reference proteome</keyword>
<dbReference type="Proteomes" id="UP000297229">
    <property type="component" value="Unassembled WGS sequence"/>
</dbReference>
<feature type="region of interest" description="Disordered" evidence="1">
    <location>
        <begin position="46"/>
        <end position="65"/>
    </location>
</feature>
<protein>
    <submittedName>
        <fullName evidence="2">Uncharacterized protein</fullName>
    </submittedName>
</protein>
<comment type="caution">
    <text evidence="2">The sequence shown here is derived from an EMBL/GenBank/DDBJ whole genome shotgun (WGS) entry which is preliminary data.</text>
</comment>
<reference evidence="2 3" key="1">
    <citation type="submission" date="2017-12" db="EMBL/GenBank/DDBJ databases">
        <title>Comparative genomics of Botrytis spp.</title>
        <authorList>
            <person name="Valero-Jimenez C.A."/>
            <person name="Tapia P."/>
            <person name="Veloso J."/>
            <person name="Silva-Moreno E."/>
            <person name="Staats M."/>
            <person name="Valdes J.H."/>
            <person name="Van Kan J.A.L."/>
        </authorList>
    </citation>
    <scope>NUCLEOTIDE SEQUENCE [LARGE SCALE GENOMIC DNA]</scope>
    <source>
        <strain evidence="2 3">Be9601</strain>
    </source>
</reference>
<organism evidence="2 3">
    <name type="scientific">Botrytis elliptica</name>
    <dbReference type="NCBI Taxonomy" id="278938"/>
    <lineage>
        <taxon>Eukaryota</taxon>
        <taxon>Fungi</taxon>
        <taxon>Dikarya</taxon>
        <taxon>Ascomycota</taxon>
        <taxon>Pezizomycotina</taxon>
        <taxon>Leotiomycetes</taxon>
        <taxon>Helotiales</taxon>
        <taxon>Sclerotiniaceae</taxon>
        <taxon>Botrytis</taxon>
    </lineage>
</organism>
<accession>A0A4Z1K3A1</accession>
<dbReference type="AlphaFoldDB" id="A0A4Z1K3A1"/>
<evidence type="ECO:0000313" key="3">
    <source>
        <dbReference type="Proteomes" id="UP000297229"/>
    </source>
</evidence>
<evidence type="ECO:0000256" key="1">
    <source>
        <dbReference type="SAM" id="MobiDB-lite"/>
    </source>
</evidence>
<dbReference type="EMBL" id="PQXM01000012">
    <property type="protein sequence ID" value="TGO80228.1"/>
    <property type="molecule type" value="Genomic_DNA"/>
</dbReference>